<dbReference type="Pfam" id="PF10972">
    <property type="entry name" value="CsiV"/>
    <property type="match status" value="1"/>
</dbReference>
<comment type="caution">
    <text evidence="2">The sequence shown here is derived from an EMBL/GenBank/DDBJ whole genome shotgun (WGS) entry which is preliminary data.</text>
</comment>
<feature type="signal peptide" evidence="1">
    <location>
        <begin position="1"/>
        <end position="18"/>
    </location>
</feature>
<accession>A0A4R6UFY4</accession>
<keyword evidence="3" id="KW-1185">Reference proteome</keyword>
<dbReference type="AlphaFoldDB" id="A0A4R6UFY4"/>
<evidence type="ECO:0000313" key="3">
    <source>
        <dbReference type="Proteomes" id="UP000295375"/>
    </source>
</evidence>
<reference evidence="2 3" key="1">
    <citation type="submission" date="2019-03" db="EMBL/GenBank/DDBJ databases">
        <title>Genomic Encyclopedia of Type Strains, Phase IV (KMG-IV): sequencing the most valuable type-strain genomes for metagenomic binning, comparative biology and taxonomic classification.</title>
        <authorList>
            <person name="Goeker M."/>
        </authorList>
    </citation>
    <scope>NUCLEOTIDE SEQUENCE [LARGE SCALE GENOMIC DNA]</scope>
    <source>
        <strain evidence="2 3">DSM 103792</strain>
    </source>
</reference>
<sequence length="260" mass="29087">MRWLIILSLLLQAGVSRAADRWYEIELIVFAYADPAEASELWPALPAEPDITDAILAPGTIVLPTLPSNPLAPSTRELLRVSTVPPNQYRLNAAYQSLTRSRLYTPILHTAWRQPVGSGRNTLKVRIAGGKDFSGVYGIDGERLDTGSPPAMSGLWQIDGFVSFRSQQLLFATVDMIFRREQTVIPAVATPVAPESNLSWQTTTPEPVAIEQKVQFYRLNQSRRVRSGEVQYFDHPMFGVIVEMRPLEPGLEEQLEELTQ</sequence>
<organism evidence="2 3">
    <name type="scientific">Permianibacter aggregans</name>
    <dbReference type="NCBI Taxonomy" id="1510150"/>
    <lineage>
        <taxon>Bacteria</taxon>
        <taxon>Pseudomonadati</taxon>
        <taxon>Pseudomonadota</taxon>
        <taxon>Gammaproteobacteria</taxon>
        <taxon>Pseudomonadales</taxon>
        <taxon>Pseudomonadaceae</taxon>
        <taxon>Permianibacter</taxon>
    </lineage>
</organism>
<dbReference type="EMBL" id="SNYM01000026">
    <property type="protein sequence ID" value="TDQ44159.1"/>
    <property type="molecule type" value="Genomic_DNA"/>
</dbReference>
<proteinExistence type="predicted"/>
<keyword evidence="1" id="KW-0732">Signal</keyword>
<dbReference type="InterPro" id="IPR021241">
    <property type="entry name" value="CsiV"/>
</dbReference>
<protein>
    <submittedName>
        <fullName evidence="2">Peptidoglycan-binding protein CsiV</fullName>
    </submittedName>
</protein>
<dbReference type="RefSeq" id="WP_157591195.1">
    <property type="nucleotide sequence ID" value="NZ_CP037953.1"/>
</dbReference>
<feature type="chain" id="PRO_5020844660" evidence="1">
    <location>
        <begin position="19"/>
        <end position="260"/>
    </location>
</feature>
<evidence type="ECO:0000313" key="2">
    <source>
        <dbReference type="EMBL" id="TDQ44159.1"/>
    </source>
</evidence>
<evidence type="ECO:0000256" key="1">
    <source>
        <dbReference type="SAM" id="SignalP"/>
    </source>
</evidence>
<dbReference type="Proteomes" id="UP000295375">
    <property type="component" value="Unassembled WGS sequence"/>
</dbReference>
<gene>
    <name evidence="2" type="ORF">EV696_12641</name>
</gene>
<name>A0A4R6UFY4_9GAMM</name>